<proteinExistence type="predicted"/>
<accession>A0A915L1B7</accession>
<evidence type="ECO:0000313" key="1">
    <source>
        <dbReference type="Proteomes" id="UP000887565"/>
    </source>
</evidence>
<reference evidence="2" key="1">
    <citation type="submission" date="2022-11" db="UniProtKB">
        <authorList>
            <consortium name="WormBaseParasite"/>
        </authorList>
    </citation>
    <scope>IDENTIFICATION</scope>
</reference>
<keyword evidence="1" id="KW-1185">Reference proteome</keyword>
<organism evidence="1 2">
    <name type="scientific">Romanomermis culicivorax</name>
    <name type="common">Nematode worm</name>
    <dbReference type="NCBI Taxonomy" id="13658"/>
    <lineage>
        <taxon>Eukaryota</taxon>
        <taxon>Metazoa</taxon>
        <taxon>Ecdysozoa</taxon>
        <taxon>Nematoda</taxon>
        <taxon>Enoplea</taxon>
        <taxon>Dorylaimia</taxon>
        <taxon>Mermithida</taxon>
        <taxon>Mermithoidea</taxon>
        <taxon>Mermithidae</taxon>
        <taxon>Romanomermis</taxon>
    </lineage>
</organism>
<dbReference type="Proteomes" id="UP000887565">
    <property type="component" value="Unplaced"/>
</dbReference>
<sequence length="228" mass="26452">MVDDRSAKQNFDLSIINNDVDQSSINLCTISTDGTMTMLPYKLREPVFCDCDTMHRKHCTKNYNSLTLCGQIWNGHTYPSMSTIVQLLAFISNCEYSGVSIDNVMNSMKFRLKSFISIFNSTMRRWFKGEQFLEREIIQYSTLQNLTTNLKFLSDIAVQESEQCLEITTRLLKVDFMENDLLQVEINVRNVRKDTDMNYLSLLVKVVDAETLNVVDQFIRTFRNIAQT</sequence>
<dbReference type="WBParaSite" id="nRc.2.0.1.t44505-RA">
    <property type="protein sequence ID" value="nRc.2.0.1.t44505-RA"/>
    <property type="gene ID" value="nRc.2.0.1.g44505"/>
</dbReference>
<name>A0A915L1B7_ROMCU</name>
<dbReference type="AlphaFoldDB" id="A0A915L1B7"/>
<evidence type="ECO:0000313" key="2">
    <source>
        <dbReference type="WBParaSite" id="nRc.2.0.1.t44505-RA"/>
    </source>
</evidence>
<protein>
    <submittedName>
        <fullName evidence="2">Uncharacterized protein</fullName>
    </submittedName>
</protein>